<proteinExistence type="predicted"/>
<evidence type="ECO:0000256" key="2">
    <source>
        <dbReference type="ARBA" id="ARBA00023043"/>
    </source>
</evidence>
<dbReference type="PROSITE" id="PS50088">
    <property type="entry name" value="ANK_REPEAT"/>
    <property type="match status" value="2"/>
</dbReference>
<dbReference type="PANTHER" id="PTHR24171:SF8">
    <property type="entry name" value="BRCA1-ASSOCIATED RING DOMAIN PROTEIN 1"/>
    <property type="match status" value="1"/>
</dbReference>
<dbReference type="EMBL" id="DF849967">
    <property type="protein sequence ID" value="GAT60855.1"/>
    <property type="molecule type" value="Genomic_DNA"/>
</dbReference>
<evidence type="ECO:0000313" key="5">
    <source>
        <dbReference type="EMBL" id="GAT60855.1"/>
    </source>
</evidence>
<dbReference type="InterPro" id="IPR036770">
    <property type="entry name" value="Ankyrin_rpt-contain_sf"/>
</dbReference>
<dbReference type="Pfam" id="PF12796">
    <property type="entry name" value="Ank_2"/>
    <property type="match status" value="1"/>
</dbReference>
<accession>A0ABQ0MBX2</accession>
<keyword evidence="2 3" id="KW-0040">ANK repeat</keyword>
<dbReference type="SUPFAM" id="SSF48403">
    <property type="entry name" value="Ankyrin repeat"/>
    <property type="match status" value="1"/>
</dbReference>
<reference evidence="5" key="1">
    <citation type="submission" date="2014-09" db="EMBL/GenBank/DDBJ databases">
        <title>Genome sequence of the luminous mushroom Mycena chlorophos for searching fungal bioluminescence genes.</title>
        <authorList>
            <person name="Tanaka Y."/>
            <person name="Kasuga D."/>
            <person name="Oba Y."/>
            <person name="Hase S."/>
            <person name="Sato K."/>
            <person name="Oba Y."/>
            <person name="Sakakibara Y."/>
        </authorList>
    </citation>
    <scope>NUCLEOTIDE SEQUENCE</scope>
</reference>
<dbReference type="SMART" id="SM00248">
    <property type="entry name" value="ANK"/>
    <property type="match status" value="3"/>
</dbReference>
<dbReference type="PANTHER" id="PTHR24171">
    <property type="entry name" value="ANKYRIN REPEAT DOMAIN-CONTAINING PROTEIN 39-RELATED"/>
    <property type="match status" value="1"/>
</dbReference>
<evidence type="ECO:0008006" key="7">
    <source>
        <dbReference type="Google" id="ProtNLM"/>
    </source>
</evidence>
<protein>
    <recommendedName>
        <fullName evidence="7">Ankyrin repeat protein</fullName>
    </recommendedName>
</protein>
<evidence type="ECO:0000256" key="3">
    <source>
        <dbReference type="PROSITE-ProRule" id="PRU00023"/>
    </source>
</evidence>
<evidence type="ECO:0000256" key="1">
    <source>
        <dbReference type="ARBA" id="ARBA00022737"/>
    </source>
</evidence>
<feature type="repeat" description="ANK" evidence="3">
    <location>
        <begin position="323"/>
        <end position="355"/>
    </location>
</feature>
<keyword evidence="1" id="KW-0677">Repeat</keyword>
<dbReference type="Proteomes" id="UP000815677">
    <property type="component" value="Unassembled WGS sequence"/>
</dbReference>
<dbReference type="Gene3D" id="1.25.40.20">
    <property type="entry name" value="Ankyrin repeat-containing domain"/>
    <property type="match status" value="1"/>
</dbReference>
<feature type="region of interest" description="Disordered" evidence="4">
    <location>
        <begin position="219"/>
        <end position="250"/>
    </location>
</feature>
<feature type="repeat" description="ANK" evidence="3">
    <location>
        <begin position="356"/>
        <end position="388"/>
    </location>
</feature>
<feature type="compositionally biased region" description="Basic and acidic residues" evidence="4">
    <location>
        <begin position="219"/>
        <end position="231"/>
    </location>
</feature>
<name>A0ABQ0MBX2_MYCCL</name>
<gene>
    <name evidence="5" type="ORF">MCHLO_16949</name>
</gene>
<evidence type="ECO:0000313" key="6">
    <source>
        <dbReference type="Proteomes" id="UP000815677"/>
    </source>
</evidence>
<organism evidence="5 6">
    <name type="scientific">Mycena chlorophos</name>
    <name type="common">Agaric fungus</name>
    <name type="synonym">Agaricus chlorophos</name>
    <dbReference type="NCBI Taxonomy" id="658473"/>
    <lineage>
        <taxon>Eukaryota</taxon>
        <taxon>Fungi</taxon>
        <taxon>Dikarya</taxon>
        <taxon>Basidiomycota</taxon>
        <taxon>Agaricomycotina</taxon>
        <taxon>Agaricomycetes</taxon>
        <taxon>Agaricomycetidae</taxon>
        <taxon>Agaricales</taxon>
        <taxon>Marasmiineae</taxon>
        <taxon>Mycenaceae</taxon>
        <taxon>Mycena</taxon>
    </lineage>
</organism>
<keyword evidence="6" id="KW-1185">Reference proteome</keyword>
<sequence length="431" mass="48454">MSFGIGLGDIALLVNLSWSLYKKVKDSSEDFRQMTNEVMSLNAIVSEMKEFMEQEGDDLEPWRRDRLNHLIECCMEPLRELEQLYDKYDSLDTRSQRTWDRLHFGLKNLAPIRQRLVSSTTMLGSFNTIMIHSSTSRIHLKMNKFIAEVQAGKREGSIVSMPDAVATIDTPDGWDHFRRELEDIGISAAILEERRDYIVAIIRTAIAEGRLDEILDDRTLTPTGESDRDSSWYHTAPDTDPDFRDAGSDASSYTAVNSQISLTAASEAFEAEVREQQSQRNIAELLNPVAAANEYSLNTQGKRPTPRRRSTADAVGLVKRLFQKQTALIQAASDGDLDRVAKLLSMGMNVDTRDRWGWTALSMAGYGGYPAIARLLLDHGADLNNEDVDKDTPMSLALQRGHTDVVIMFEQEMVKREREAQQAEVGASSRA</sequence>
<evidence type="ECO:0000256" key="4">
    <source>
        <dbReference type="SAM" id="MobiDB-lite"/>
    </source>
</evidence>
<dbReference type="InterPro" id="IPR002110">
    <property type="entry name" value="Ankyrin_rpt"/>
</dbReference>
<dbReference type="PROSITE" id="PS50297">
    <property type="entry name" value="ANK_REP_REGION"/>
    <property type="match status" value="1"/>
</dbReference>